<dbReference type="GO" id="GO:0006950">
    <property type="term" value="P:response to stress"/>
    <property type="evidence" value="ECO:0007669"/>
    <property type="project" value="TreeGrafter"/>
</dbReference>
<dbReference type="Gene3D" id="1.10.10.10">
    <property type="entry name" value="Winged helix-like DNA-binding domain superfamily/Winged helix DNA-binding domain"/>
    <property type="match status" value="1"/>
</dbReference>
<organism evidence="3 4">
    <name type="scientific">Actinoplanes cyaneus</name>
    <dbReference type="NCBI Taxonomy" id="52696"/>
    <lineage>
        <taxon>Bacteria</taxon>
        <taxon>Bacillati</taxon>
        <taxon>Actinomycetota</taxon>
        <taxon>Actinomycetes</taxon>
        <taxon>Micromonosporales</taxon>
        <taxon>Micromonosporaceae</taxon>
        <taxon>Actinoplanes</taxon>
    </lineage>
</organism>
<reference evidence="3" key="1">
    <citation type="submission" date="2021-01" db="EMBL/GenBank/DDBJ databases">
        <title>Whole genome shotgun sequence of Actinoplanes cyaneus NBRC 14990.</title>
        <authorList>
            <person name="Komaki H."/>
            <person name="Tamura T."/>
        </authorList>
    </citation>
    <scope>NUCLEOTIDE SEQUENCE</scope>
    <source>
        <strain evidence="3">NBRC 14990</strain>
    </source>
</reference>
<dbReference type="PANTHER" id="PTHR33164">
    <property type="entry name" value="TRANSCRIPTIONAL REGULATOR, MARR FAMILY"/>
    <property type="match status" value="1"/>
</dbReference>
<dbReference type="Pfam" id="PF12802">
    <property type="entry name" value="MarR_2"/>
    <property type="match status" value="1"/>
</dbReference>
<accession>A0A919II48</accession>
<dbReference type="PANTHER" id="PTHR33164:SF43">
    <property type="entry name" value="HTH-TYPE TRANSCRIPTIONAL REPRESSOR YETL"/>
    <property type="match status" value="1"/>
</dbReference>
<dbReference type="InterPro" id="IPR039422">
    <property type="entry name" value="MarR/SlyA-like"/>
</dbReference>
<dbReference type="AlphaFoldDB" id="A0A919II48"/>
<dbReference type="SUPFAM" id="SSF46785">
    <property type="entry name" value="Winged helix' DNA-binding domain"/>
    <property type="match status" value="1"/>
</dbReference>
<feature type="region of interest" description="Disordered" evidence="1">
    <location>
        <begin position="142"/>
        <end position="166"/>
    </location>
</feature>
<evidence type="ECO:0000313" key="3">
    <source>
        <dbReference type="EMBL" id="GID64787.1"/>
    </source>
</evidence>
<dbReference type="RefSeq" id="WP_203740338.1">
    <property type="nucleotide sequence ID" value="NZ_BAAAUC010000025.1"/>
</dbReference>
<dbReference type="EMBL" id="BOMH01000018">
    <property type="protein sequence ID" value="GID64787.1"/>
    <property type="molecule type" value="Genomic_DNA"/>
</dbReference>
<keyword evidence="4" id="KW-1185">Reference proteome</keyword>
<evidence type="ECO:0000256" key="1">
    <source>
        <dbReference type="SAM" id="MobiDB-lite"/>
    </source>
</evidence>
<proteinExistence type="predicted"/>
<dbReference type="GO" id="GO:0003700">
    <property type="term" value="F:DNA-binding transcription factor activity"/>
    <property type="evidence" value="ECO:0007669"/>
    <property type="project" value="InterPro"/>
</dbReference>
<comment type="caution">
    <text evidence="3">The sequence shown here is derived from an EMBL/GenBank/DDBJ whole genome shotgun (WGS) entry which is preliminary data.</text>
</comment>
<feature type="domain" description="HTH marR-type" evidence="2">
    <location>
        <begin position="31"/>
        <end position="134"/>
    </location>
</feature>
<dbReference type="InterPro" id="IPR000835">
    <property type="entry name" value="HTH_MarR-typ"/>
</dbReference>
<dbReference type="InterPro" id="IPR036390">
    <property type="entry name" value="WH_DNA-bd_sf"/>
</dbReference>
<evidence type="ECO:0000259" key="2">
    <source>
        <dbReference type="SMART" id="SM00347"/>
    </source>
</evidence>
<gene>
    <name evidence="3" type="ORF">Acy02nite_26680</name>
</gene>
<protein>
    <recommendedName>
        <fullName evidence="2">HTH marR-type domain-containing protein</fullName>
    </recommendedName>
</protein>
<name>A0A919II48_9ACTN</name>
<dbReference type="SMART" id="SM00347">
    <property type="entry name" value="HTH_MARR"/>
    <property type="match status" value="1"/>
</dbReference>
<dbReference type="InterPro" id="IPR036388">
    <property type="entry name" value="WH-like_DNA-bd_sf"/>
</dbReference>
<dbReference type="Proteomes" id="UP000619479">
    <property type="component" value="Unassembled WGS sequence"/>
</dbReference>
<evidence type="ECO:0000313" key="4">
    <source>
        <dbReference type="Proteomes" id="UP000619479"/>
    </source>
</evidence>
<sequence length="166" mass="17241">MTAAAEPPSDAERAWRAMRALVTEQHDAKTRVCETLGLSFVRVKALGLLATGPLTLRGLAAMLACDPPYATVITGDLEARGLVLREPNPADGRSRLVTLTPAGHDAARRAGRILGTPPPELLALPAGDLATLARILAAVTGSPSADEGRDCGPARAAAGPQHPFRE</sequence>